<gene>
    <name evidence="1" type="ORF">A0123_00382</name>
</gene>
<evidence type="ECO:0000313" key="1">
    <source>
        <dbReference type="EMBL" id="OAJ68818.1"/>
    </source>
</evidence>
<comment type="caution">
    <text evidence="1">The sequence shown here is derived from an EMBL/GenBank/DDBJ whole genome shotgun (WGS) entry which is preliminary data.</text>
</comment>
<sequence length="195" mass="21261">MTYFLCTDLAVRLMGLVSSRDRPDAPLGPTGTAICLYDLVLSRAEPVPVAERLGLWFPCQEVDHPANRQILRDQILQQPMPYLTSAGEDDIDSTLSSPVLLPDLVLLMGVQEMAWLGPCSTKTPQVMTLAALMHQLAPELAGIGDDPERLLARFAAEDQSGVHPASDLVRIHSAARLIEALWNGPVPEGSLPYRL</sequence>
<protein>
    <submittedName>
        <fullName evidence="1">Uncharacterized protein</fullName>
    </submittedName>
</protein>
<dbReference type="OrthoDB" id="7282102at2"/>
<dbReference type="AlphaFoldDB" id="A0A1B6VP28"/>
<name>A0A1B6VP28_9PROT</name>
<dbReference type="EMBL" id="LUTU01000004">
    <property type="protein sequence ID" value="OAJ68818.1"/>
    <property type="molecule type" value="Genomic_DNA"/>
</dbReference>
<dbReference type="PATRIC" id="fig|38307.3.peg.401"/>
<organism evidence="1 2">
    <name type="scientific">Gluconobacter cerinus</name>
    <dbReference type="NCBI Taxonomy" id="38307"/>
    <lineage>
        <taxon>Bacteria</taxon>
        <taxon>Pseudomonadati</taxon>
        <taxon>Pseudomonadota</taxon>
        <taxon>Alphaproteobacteria</taxon>
        <taxon>Acetobacterales</taxon>
        <taxon>Acetobacteraceae</taxon>
        <taxon>Gluconobacter</taxon>
    </lineage>
</organism>
<evidence type="ECO:0000313" key="2">
    <source>
        <dbReference type="Proteomes" id="UP000077786"/>
    </source>
</evidence>
<dbReference type="Proteomes" id="UP000077786">
    <property type="component" value="Unassembled WGS sequence"/>
</dbReference>
<accession>A0A1B6VP28</accession>
<proteinExistence type="predicted"/>
<dbReference type="RefSeq" id="WP_064273124.1">
    <property type="nucleotide sequence ID" value="NZ_LUTU01000004.1"/>
</dbReference>
<reference evidence="1 2" key="1">
    <citation type="submission" date="2016-03" db="EMBL/GenBank/DDBJ databases">
        <title>Draft genome sequence of Gluconobacter cerinus strain CECT 9110.</title>
        <authorList>
            <person name="Sainz F."/>
            <person name="Mas A."/>
            <person name="Torija M.J."/>
        </authorList>
    </citation>
    <scope>NUCLEOTIDE SEQUENCE [LARGE SCALE GENOMIC DNA]</scope>
    <source>
        <strain evidence="1 2">CECT 9110</strain>
    </source>
</reference>